<evidence type="ECO:0000313" key="1">
    <source>
        <dbReference type="EMBL" id="KAI3822712.1"/>
    </source>
</evidence>
<sequence length="287" mass="31257">MNMPWFGMVLVVYGVMKIPNMCLSRGRKMSLLDLLSEGSIGDVGYQSRPFGKGGEHVLVTHGLNCYDGESLRACLMMLFLEVVLQRRQATSSKRPPTHLDYADGDMKILDAPMKDLAEGGDESTHHSFGHSAAKSSHVQAAHEDLGNSPFVPGWFVTVNKDILGDPLVCRHIVHEFSSPVERVKAGAPLAVSKARLPSSEACFYWACLYVALKEEVAKLEVQREEYQAVVEKRSVDMVEKVAGEDVVAKVLLVKDVTSGNVVDDVENATVDLGGKEARDVVGDAGVD</sequence>
<comment type="caution">
    <text evidence="1">The sequence shown here is derived from an EMBL/GenBank/DDBJ whole genome shotgun (WGS) entry which is preliminary data.</text>
</comment>
<reference evidence="2" key="1">
    <citation type="journal article" date="2022" name="Mol. Ecol. Resour.">
        <title>The genomes of chicory, endive, great burdock and yacon provide insights into Asteraceae palaeo-polyploidization history and plant inulin production.</title>
        <authorList>
            <person name="Fan W."/>
            <person name="Wang S."/>
            <person name="Wang H."/>
            <person name="Wang A."/>
            <person name="Jiang F."/>
            <person name="Liu H."/>
            <person name="Zhao H."/>
            <person name="Xu D."/>
            <person name="Zhang Y."/>
        </authorList>
    </citation>
    <scope>NUCLEOTIDE SEQUENCE [LARGE SCALE GENOMIC DNA]</scope>
    <source>
        <strain evidence="2">cv. Yunnan</strain>
    </source>
</reference>
<gene>
    <name evidence="1" type="ORF">L1987_10309</name>
</gene>
<proteinExistence type="predicted"/>
<dbReference type="EMBL" id="CM042020">
    <property type="protein sequence ID" value="KAI3822712.1"/>
    <property type="molecule type" value="Genomic_DNA"/>
</dbReference>
<organism evidence="1 2">
    <name type="scientific">Smallanthus sonchifolius</name>
    <dbReference type="NCBI Taxonomy" id="185202"/>
    <lineage>
        <taxon>Eukaryota</taxon>
        <taxon>Viridiplantae</taxon>
        <taxon>Streptophyta</taxon>
        <taxon>Embryophyta</taxon>
        <taxon>Tracheophyta</taxon>
        <taxon>Spermatophyta</taxon>
        <taxon>Magnoliopsida</taxon>
        <taxon>eudicotyledons</taxon>
        <taxon>Gunneridae</taxon>
        <taxon>Pentapetalae</taxon>
        <taxon>asterids</taxon>
        <taxon>campanulids</taxon>
        <taxon>Asterales</taxon>
        <taxon>Asteraceae</taxon>
        <taxon>Asteroideae</taxon>
        <taxon>Heliantheae alliance</taxon>
        <taxon>Millerieae</taxon>
        <taxon>Smallanthus</taxon>
    </lineage>
</organism>
<protein>
    <submittedName>
        <fullName evidence="1">Uncharacterized protein</fullName>
    </submittedName>
</protein>
<accession>A0ACB9JRR5</accession>
<name>A0ACB9JRR5_9ASTR</name>
<keyword evidence="2" id="KW-1185">Reference proteome</keyword>
<dbReference type="Proteomes" id="UP001056120">
    <property type="component" value="Linkage Group LG03"/>
</dbReference>
<evidence type="ECO:0000313" key="2">
    <source>
        <dbReference type="Proteomes" id="UP001056120"/>
    </source>
</evidence>
<reference evidence="1 2" key="2">
    <citation type="journal article" date="2022" name="Mol. Ecol. Resour.">
        <title>The genomes of chicory, endive, great burdock and yacon provide insights into Asteraceae paleo-polyploidization history and plant inulin production.</title>
        <authorList>
            <person name="Fan W."/>
            <person name="Wang S."/>
            <person name="Wang H."/>
            <person name="Wang A."/>
            <person name="Jiang F."/>
            <person name="Liu H."/>
            <person name="Zhao H."/>
            <person name="Xu D."/>
            <person name="Zhang Y."/>
        </authorList>
    </citation>
    <scope>NUCLEOTIDE SEQUENCE [LARGE SCALE GENOMIC DNA]</scope>
    <source>
        <strain evidence="2">cv. Yunnan</strain>
        <tissue evidence="1">Leaves</tissue>
    </source>
</reference>